<proteinExistence type="predicted"/>
<dbReference type="AlphaFoldDB" id="A0A2P5F729"/>
<protein>
    <submittedName>
        <fullName evidence="1">Uncharacterized protein</fullName>
    </submittedName>
</protein>
<comment type="caution">
    <text evidence="1">The sequence shown here is derived from an EMBL/GenBank/DDBJ whole genome shotgun (WGS) entry which is preliminary data.</text>
</comment>
<accession>A0A2P5F729</accession>
<dbReference type="InParanoid" id="A0A2P5F729"/>
<gene>
    <name evidence="1" type="ORF">TorRG33x02_105860</name>
</gene>
<dbReference type="OrthoDB" id="10392783at2759"/>
<dbReference type="EMBL" id="JXTC01000057">
    <property type="protein sequence ID" value="PON93602.1"/>
    <property type="molecule type" value="Genomic_DNA"/>
</dbReference>
<evidence type="ECO:0000313" key="1">
    <source>
        <dbReference type="EMBL" id="PON93602.1"/>
    </source>
</evidence>
<keyword evidence="2" id="KW-1185">Reference proteome</keyword>
<feature type="non-terminal residue" evidence="1">
    <location>
        <position position="1"/>
    </location>
</feature>
<organism evidence="1 2">
    <name type="scientific">Trema orientale</name>
    <name type="common">Charcoal tree</name>
    <name type="synonym">Celtis orientalis</name>
    <dbReference type="NCBI Taxonomy" id="63057"/>
    <lineage>
        <taxon>Eukaryota</taxon>
        <taxon>Viridiplantae</taxon>
        <taxon>Streptophyta</taxon>
        <taxon>Embryophyta</taxon>
        <taxon>Tracheophyta</taxon>
        <taxon>Spermatophyta</taxon>
        <taxon>Magnoliopsida</taxon>
        <taxon>eudicotyledons</taxon>
        <taxon>Gunneridae</taxon>
        <taxon>Pentapetalae</taxon>
        <taxon>rosids</taxon>
        <taxon>fabids</taxon>
        <taxon>Rosales</taxon>
        <taxon>Cannabaceae</taxon>
        <taxon>Trema</taxon>
    </lineage>
</organism>
<name>A0A2P5F729_TREOI</name>
<reference evidence="2" key="1">
    <citation type="submission" date="2016-06" db="EMBL/GenBank/DDBJ databases">
        <title>Parallel loss of symbiosis genes in relatives of nitrogen-fixing non-legume Parasponia.</title>
        <authorList>
            <person name="Van Velzen R."/>
            <person name="Holmer R."/>
            <person name="Bu F."/>
            <person name="Rutten L."/>
            <person name="Van Zeijl A."/>
            <person name="Liu W."/>
            <person name="Santuari L."/>
            <person name="Cao Q."/>
            <person name="Sharma T."/>
            <person name="Shen D."/>
            <person name="Roswanjaya Y."/>
            <person name="Wardhani T."/>
            <person name="Kalhor M.S."/>
            <person name="Jansen J."/>
            <person name="Van den Hoogen J."/>
            <person name="Gungor B."/>
            <person name="Hartog M."/>
            <person name="Hontelez J."/>
            <person name="Verver J."/>
            <person name="Yang W.-C."/>
            <person name="Schijlen E."/>
            <person name="Repin R."/>
            <person name="Schilthuizen M."/>
            <person name="Schranz E."/>
            <person name="Heidstra R."/>
            <person name="Miyata K."/>
            <person name="Fedorova E."/>
            <person name="Kohlen W."/>
            <person name="Bisseling T."/>
            <person name="Smit S."/>
            <person name="Geurts R."/>
        </authorList>
    </citation>
    <scope>NUCLEOTIDE SEQUENCE [LARGE SCALE GENOMIC DNA]</scope>
    <source>
        <strain evidence="2">cv. RG33-2</strain>
    </source>
</reference>
<dbReference type="Proteomes" id="UP000237000">
    <property type="component" value="Unassembled WGS sequence"/>
</dbReference>
<evidence type="ECO:0000313" key="2">
    <source>
        <dbReference type="Proteomes" id="UP000237000"/>
    </source>
</evidence>
<sequence length="52" mass="5850">VPLEQIASNRVDRFGLYNQTISKSATNRAWKSPTTITHNLFRISVSIDCELG</sequence>